<sequence>MKKDIRIAISGKSGCGNTTISRMVSDTLGLRFINFTFRSLAEEKGMSLKEVLDQAAKDDSWDREVDSRQLSLARGEGGCVLGSRLAIWMLKEADLMVYLKAKPETRASRIVKREGGSIESVAAFTAERDRQDRERYIRIYNIDNDDYSFADLIIDTDTVDPRTIADLIVSKVTEKLS</sequence>
<reference evidence="11 12" key="2">
    <citation type="journal article" date="2011" name="ISME J.">
        <title>RNA-seq reveals cooperative metabolic interactions between two termite-gut spirochete species in co-culture.</title>
        <authorList>
            <person name="Rosenthal A.Z."/>
            <person name="Matson E.G."/>
            <person name="Eldar A."/>
            <person name="Leadbetter J.R."/>
        </authorList>
    </citation>
    <scope>NUCLEOTIDE SEQUENCE [LARGE SCALE GENOMIC DNA]</scope>
    <source>
        <strain evidence="12">ATCC BAA-887 / DSM 12427 / ZAS-2</strain>
    </source>
</reference>
<dbReference type="NCBIfam" id="TIGR02173">
    <property type="entry name" value="cyt_kin_arch"/>
    <property type="match status" value="1"/>
</dbReference>
<dbReference type="GO" id="GO:0036430">
    <property type="term" value="F:CMP kinase activity"/>
    <property type="evidence" value="ECO:0007669"/>
    <property type="project" value="RHEA"/>
</dbReference>
<feature type="binding site" evidence="10">
    <location>
        <begin position="11"/>
        <end position="19"/>
    </location>
    <ligand>
        <name>ATP</name>
        <dbReference type="ChEBI" id="CHEBI:30616"/>
    </ligand>
</feature>
<dbReference type="SUPFAM" id="SSF52540">
    <property type="entry name" value="P-loop containing nucleoside triphosphate hydrolases"/>
    <property type="match status" value="1"/>
</dbReference>
<evidence type="ECO:0000256" key="9">
    <source>
        <dbReference type="ARBA" id="ARBA00048478"/>
    </source>
</evidence>
<dbReference type="GO" id="GO:0006220">
    <property type="term" value="P:pyrimidine nucleotide metabolic process"/>
    <property type="evidence" value="ECO:0007669"/>
    <property type="project" value="UniProtKB-UniRule"/>
</dbReference>
<evidence type="ECO:0000313" key="11">
    <source>
        <dbReference type="EMBL" id="AEF85016.1"/>
    </source>
</evidence>
<dbReference type="Gene3D" id="3.40.50.300">
    <property type="entry name" value="P-loop containing nucleotide triphosphate hydrolases"/>
    <property type="match status" value="1"/>
</dbReference>
<dbReference type="InterPro" id="IPR027417">
    <property type="entry name" value="P-loop_NTPase"/>
</dbReference>
<dbReference type="CDD" id="cd02020">
    <property type="entry name" value="CMPK"/>
    <property type="match status" value="1"/>
</dbReference>
<dbReference type="Pfam" id="PF13189">
    <property type="entry name" value="Cytidylate_kin2"/>
    <property type="match status" value="1"/>
</dbReference>
<keyword evidence="6 10" id="KW-0418">Kinase</keyword>
<dbReference type="GO" id="GO:0005737">
    <property type="term" value="C:cytoplasm"/>
    <property type="evidence" value="ECO:0007669"/>
    <property type="project" value="UniProtKB-SubCell"/>
</dbReference>
<evidence type="ECO:0000256" key="6">
    <source>
        <dbReference type="ARBA" id="ARBA00022777"/>
    </source>
</evidence>
<evidence type="ECO:0000256" key="10">
    <source>
        <dbReference type="HAMAP-Rule" id="MF_00239"/>
    </source>
</evidence>
<evidence type="ECO:0000256" key="2">
    <source>
        <dbReference type="ARBA" id="ARBA00011005"/>
    </source>
</evidence>
<keyword evidence="12" id="KW-1185">Reference proteome</keyword>
<dbReference type="eggNOG" id="COG1102">
    <property type="taxonomic scope" value="Bacteria"/>
</dbReference>
<comment type="subcellular location">
    <subcellularLocation>
        <location evidence="1 10">Cytoplasm</location>
    </subcellularLocation>
</comment>
<evidence type="ECO:0000256" key="4">
    <source>
        <dbReference type="ARBA" id="ARBA00022679"/>
    </source>
</evidence>
<accession>F5YHG8</accession>
<dbReference type="AlphaFoldDB" id="F5YHG8"/>
<name>F5YHG8_TREPZ</name>
<dbReference type="EC" id="2.7.4.25" evidence="10"/>
<protein>
    <recommendedName>
        <fullName evidence="10">Cytidylate kinase</fullName>
        <shortName evidence="10">CK</shortName>
        <ecNumber evidence="10">2.7.4.25</ecNumber>
    </recommendedName>
    <alternativeName>
        <fullName evidence="10">Cytidine monophosphate kinase</fullName>
        <shortName evidence="10">CMP kinase</shortName>
    </alternativeName>
</protein>
<dbReference type="GO" id="GO:0036431">
    <property type="term" value="F:dCMP kinase activity"/>
    <property type="evidence" value="ECO:0007669"/>
    <property type="project" value="InterPro"/>
</dbReference>
<reference evidence="12" key="1">
    <citation type="submission" date="2009-12" db="EMBL/GenBank/DDBJ databases">
        <title>Complete sequence of Treponema primitia strain ZAS-2.</title>
        <authorList>
            <person name="Tetu S.G."/>
            <person name="Matson E."/>
            <person name="Ren Q."/>
            <person name="Seshadri R."/>
            <person name="Elbourne L."/>
            <person name="Hassan K.A."/>
            <person name="Durkin A."/>
            <person name="Radune D."/>
            <person name="Mohamoud Y."/>
            <person name="Shay R."/>
            <person name="Jin S."/>
            <person name="Zhang X."/>
            <person name="Lucey K."/>
            <person name="Ballor N.R."/>
            <person name="Ottesen E."/>
            <person name="Rosenthal R."/>
            <person name="Allen A."/>
            <person name="Leadbetter J.R."/>
            <person name="Paulsen I.T."/>
        </authorList>
    </citation>
    <scope>NUCLEOTIDE SEQUENCE [LARGE SCALE GENOMIC DNA]</scope>
    <source>
        <strain evidence="12">ATCC BAA-887 / DSM 12427 / ZAS-2</strain>
    </source>
</reference>
<evidence type="ECO:0000256" key="7">
    <source>
        <dbReference type="ARBA" id="ARBA00022840"/>
    </source>
</evidence>
<comment type="catalytic activity">
    <reaction evidence="8 10">
        <text>dCMP + ATP = dCDP + ADP</text>
        <dbReference type="Rhea" id="RHEA:25094"/>
        <dbReference type="ChEBI" id="CHEBI:30616"/>
        <dbReference type="ChEBI" id="CHEBI:57566"/>
        <dbReference type="ChEBI" id="CHEBI:58593"/>
        <dbReference type="ChEBI" id="CHEBI:456216"/>
        <dbReference type="EC" id="2.7.4.25"/>
    </reaction>
</comment>
<dbReference type="HAMAP" id="MF_00239">
    <property type="entry name" value="Cytidyl_kinase_type2"/>
    <property type="match status" value="1"/>
</dbReference>
<keyword evidence="5 10" id="KW-0547">Nucleotide-binding</keyword>
<keyword evidence="3 10" id="KW-0963">Cytoplasm</keyword>
<dbReference type="InterPro" id="IPR011994">
    <property type="entry name" value="Cytidylate_kinase_dom"/>
</dbReference>
<gene>
    <name evidence="10" type="primary">cmk</name>
    <name evidence="11" type="ordered locus">TREPR_2412</name>
</gene>
<dbReference type="STRING" id="545694.TREPR_2412"/>
<comment type="similarity">
    <text evidence="2 10">Belongs to the cytidylate kinase family. Type 2 subfamily.</text>
</comment>
<keyword evidence="4 10" id="KW-0808">Transferase</keyword>
<dbReference type="KEGG" id="tpi:TREPR_2412"/>
<evidence type="ECO:0000313" key="12">
    <source>
        <dbReference type="Proteomes" id="UP000009223"/>
    </source>
</evidence>
<evidence type="ECO:0000256" key="3">
    <source>
        <dbReference type="ARBA" id="ARBA00022490"/>
    </source>
</evidence>
<dbReference type="RefSeq" id="WP_015707793.1">
    <property type="nucleotide sequence ID" value="NC_015578.1"/>
</dbReference>
<dbReference type="GO" id="GO:0005524">
    <property type="term" value="F:ATP binding"/>
    <property type="evidence" value="ECO:0007669"/>
    <property type="project" value="UniProtKB-UniRule"/>
</dbReference>
<dbReference type="EMBL" id="CP001843">
    <property type="protein sequence ID" value="AEF85016.1"/>
    <property type="molecule type" value="Genomic_DNA"/>
</dbReference>
<dbReference type="InterPro" id="IPR011892">
    <property type="entry name" value="Cyt_kin_arch"/>
</dbReference>
<evidence type="ECO:0000256" key="1">
    <source>
        <dbReference type="ARBA" id="ARBA00004496"/>
    </source>
</evidence>
<comment type="catalytic activity">
    <reaction evidence="9 10">
        <text>CMP + ATP = CDP + ADP</text>
        <dbReference type="Rhea" id="RHEA:11600"/>
        <dbReference type="ChEBI" id="CHEBI:30616"/>
        <dbReference type="ChEBI" id="CHEBI:58069"/>
        <dbReference type="ChEBI" id="CHEBI:60377"/>
        <dbReference type="ChEBI" id="CHEBI:456216"/>
        <dbReference type="EC" id="2.7.4.25"/>
    </reaction>
</comment>
<proteinExistence type="inferred from homology"/>
<evidence type="ECO:0000256" key="8">
    <source>
        <dbReference type="ARBA" id="ARBA00047615"/>
    </source>
</evidence>
<keyword evidence="7 10" id="KW-0067">ATP-binding</keyword>
<dbReference type="OrthoDB" id="5291502at2"/>
<dbReference type="Proteomes" id="UP000009223">
    <property type="component" value="Chromosome"/>
</dbReference>
<organism evidence="11 12">
    <name type="scientific">Treponema primitia (strain ATCC BAA-887 / DSM 12427 / ZAS-2)</name>
    <dbReference type="NCBI Taxonomy" id="545694"/>
    <lineage>
        <taxon>Bacteria</taxon>
        <taxon>Pseudomonadati</taxon>
        <taxon>Spirochaetota</taxon>
        <taxon>Spirochaetia</taxon>
        <taxon>Spirochaetales</taxon>
        <taxon>Treponemataceae</taxon>
        <taxon>Treponema</taxon>
    </lineage>
</organism>
<evidence type="ECO:0000256" key="5">
    <source>
        <dbReference type="ARBA" id="ARBA00022741"/>
    </source>
</evidence>
<dbReference type="HOGENOM" id="CLU_079959_1_0_12"/>